<accession>A0ABT0BZN3</accession>
<reference evidence="2 3" key="1">
    <citation type="submission" date="2022-03" db="EMBL/GenBank/DDBJ databases">
        <title>Parabacteroides sp. nov. isolated from swine feces.</title>
        <authorList>
            <person name="Bak J.E."/>
        </authorList>
    </citation>
    <scope>NUCLEOTIDE SEQUENCE [LARGE SCALE GENOMIC DNA]</scope>
    <source>
        <strain evidence="2 3">AGMB00274</strain>
    </source>
</reference>
<dbReference type="PROSITE" id="PS51257">
    <property type="entry name" value="PROKAR_LIPOPROTEIN"/>
    <property type="match status" value="1"/>
</dbReference>
<name>A0ABT0BZN3_9BACT</name>
<protein>
    <submittedName>
        <fullName evidence="2">Uncharacterized protein</fullName>
    </submittedName>
</protein>
<organism evidence="2 3">
    <name type="scientific">Parabacteroides faecalis</name>
    <dbReference type="NCBI Taxonomy" id="2924040"/>
    <lineage>
        <taxon>Bacteria</taxon>
        <taxon>Pseudomonadati</taxon>
        <taxon>Bacteroidota</taxon>
        <taxon>Bacteroidia</taxon>
        <taxon>Bacteroidales</taxon>
        <taxon>Tannerellaceae</taxon>
        <taxon>Parabacteroides</taxon>
    </lineage>
</organism>
<dbReference type="EMBL" id="JAKZMM010000009">
    <property type="protein sequence ID" value="MCJ2379993.1"/>
    <property type="molecule type" value="Genomic_DNA"/>
</dbReference>
<dbReference type="RefSeq" id="WP_243323684.1">
    <property type="nucleotide sequence ID" value="NZ_JAKZMM010000009.1"/>
</dbReference>
<keyword evidence="3" id="KW-1185">Reference proteome</keyword>
<dbReference type="Proteomes" id="UP001165444">
    <property type="component" value="Unassembled WGS sequence"/>
</dbReference>
<gene>
    <name evidence="1" type="ORF">MUN53_05105</name>
    <name evidence="2" type="ORF">MUN53_06295</name>
</gene>
<evidence type="ECO:0000313" key="2">
    <source>
        <dbReference type="EMBL" id="MCJ2380224.1"/>
    </source>
</evidence>
<sequence>MDDEVRDRIMPGCLIGTAAASCFFDLVDGERGSRRYQYNSKQNEFGYFYESWQDRWVVFDNRMGALFVTTCKTVDEATDYLIDGEELFAP</sequence>
<proteinExistence type="predicted"/>
<dbReference type="EMBL" id="JAKZMM010000012">
    <property type="protein sequence ID" value="MCJ2380224.1"/>
    <property type="molecule type" value="Genomic_DNA"/>
</dbReference>
<comment type="caution">
    <text evidence="2">The sequence shown here is derived from an EMBL/GenBank/DDBJ whole genome shotgun (WGS) entry which is preliminary data.</text>
</comment>
<evidence type="ECO:0000313" key="3">
    <source>
        <dbReference type="Proteomes" id="UP001165444"/>
    </source>
</evidence>
<evidence type="ECO:0000313" key="1">
    <source>
        <dbReference type="EMBL" id="MCJ2379993.1"/>
    </source>
</evidence>